<comment type="caution">
    <text evidence="1">The sequence shown here is derived from an EMBL/GenBank/DDBJ whole genome shotgun (WGS) entry which is preliminary data.</text>
</comment>
<proteinExistence type="predicted"/>
<accession>A0AAD7D3E6</accession>
<dbReference type="AlphaFoldDB" id="A0AAD7D3E6"/>
<evidence type="ECO:0000313" key="1">
    <source>
        <dbReference type="EMBL" id="KAJ7676270.1"/>
    </source>
</evidence>
<reference evidence="1" key="1">
    <citation type="submission" date="2023-03" db="EMBL/GenBank/DDBJ databases">
        <title>Massive genome expansion in bonnet fungi (Mycena s.s.) driven by repeated elements and novel gene families across ecological guilds.</title>
        <authorList>
            <consortium name="Lawrence Berkeley National Laboratory"/>
            <person name="Harder C.B."/>
            <person name="Miyauchi S."/>
            <person name="Viragh M."/>
            <person name="Kuo A."/>
            <person name="Thoen E."/>
            <person name="Andreopoulos B."/>
            <person name="Lu D."/>
            <person name="Skrede I."/>
            <person name="Drula E."/>
            <person name="Henrissat B."/>
            <person name="Morin E."/>
            <person name="Kohler A."/>
            <person name="Barry K."/>
            <person name="LaButti K."/>
            <person name="Morin E."/>
            <person name="Salamov A."/>
            <person name="Lipzen A."/>
            <person name="Mereny Z."/>
            <person name="Hegedus B."/>
            <person name="Baldrian P."/>
            <person name="Stursova M."/>
            <person name="Weitz H."/>
            <person name="Taylor A."/>
            <person name="Grigoriev I.V."/>
            <person name="Nagy L.G."/>
            <person name="Martin F."/>
            <person name="Kauserud H."/>
        </authorList>
    </citation>
    <scope>NUCLEOTIDE SEQUENCE</scope>
    <source>
        <strain evidence="1">CBHHK067</strain>
    </source>
</reference>
<keyword evidence="2" id="KW-1185">Reference proteome</keyword>
<sequence>MSIKNIVRVLADIRTELGKEHDVKLTIAMENAELAVLAQLHEKDYTLLDSGDGIADMHALANQDILLLGESSWGVMVHLVAPPGLTISETVYQHKYDNTTGFGRRVVGMDEYAAEILREGWVG</sequence>
<gene>
    <name evidence="1" type="ORF">B0H17DRAFT_1080379</name>
</gene>
<dbReference type="EMBL" id="JARKIE010000144">
    <property type="protein sequence ID" value="KAJ7676270.1"/>
    <property type="molecule type" value="Genomic_DNA"/>
</dbReference>
<dbReference type="Proteomes" id="UP001221757">
    <property type="component" value="Unassembled WGS sequence"/>
</dbReference>
<name>A0AAD7D3E6_MYCRO</name>
<protein>
    <submittedName>
        <fullName evidence="1">Uncharacterized protein</fullName>
    </submittedName>
</protein>
<evidence type="ECO:0000313" key="2">
    <source>
        <dbReference type="Proteomes" id="UP001221757"/>
    </source>
</evidence>
<organism evidence="1 2">
    <name type="scientific">Mycena rosella</name>
    <name type="common">Pink bonnet</name>
    <name type="synonym">Agaricus rosellus</name>
    <dbReference type="NCBI Taxonomy" id="1033263"/>
    <lineage>
        <taxon>Eukaryota</taxon>
        <taxon>Fungi</taxon>
        <taxon>Dikarya</taxon>
        <taxon>Basidiomycota</taxon>
        <taxon>Agaricomycotina</taxon>
        <taxon>Agaricomycetes</taxon>
        <taxon>Agaricomycetidae</taxon>
        <taxon>Agaricales</taxon>
        <taxon>Marasmiineae</taxon>
        <taxon>Mycenaceae</taxon>
        <taxon>Mycena</taxon>
    </lineage>
</organism>